<dbReference type="EMBL" id="PQWO01000002">
    <property type="protein sequence ID" value="PZD74685.1"/>
    <property type="molecule type" value="Genomic_DNA"/>
</dbReference>
<dbReference type="Gene3D" id="3.20.20.150">
    <property type="entry name" value="Divalent-metal-dependent TIM barrel enzymes"/>
    <property type="match status" value="1"/>
</dbReference>
<accession>A0A2W1JUQ4</accession>
<proteinExistence type="predicted"/>
<dbReference type="PANTHER" id="PTHR42194">
    <property type="entry name" value="UPF0276 PROTEIN HI_1600"/>
    <property type="match status" value="1"/>
</dbReference>
<dbReference type="Pfam" id="PF05114">
    <property type="entry name" value="MbnB_TglH_ChrH"/>
    <property type="match status" value="1"/>
</dbReference>
<dbReference type="AlphaFoldDB" id="A0A2W1JUQ4"/>
<dbReference type="Proteomes" id="UP000248857">
    <property type="component" value="Unassembled WGS sequence"/>
</dbReference>
<dbReference type="InterPro" id="IPR007801">
    <property type="entry name" value="MbnB/TglH/ChrH"/>
</dbReference>
<protein>
    <recommendedName>
        <fullName evidence="3">Xylose isomerase-like TIM barrel domain-containing protein</fullName>
    </recommendedName>
</protein>
<evidence type="ECO:0008006" key="3">
    <source>
        <dbReference type="Google" id="ProtNLM"/>
    </source>
</evidence>
<reference evidence="1 2" key="1">
    <citation type="journal article" date="2018" name="Sci. Rep.">
        <title>A novel species of the marine cyanobacterium Acaryochloris with a unique pigment content and lifestyle.</title>
        <authorList>
            <person name="Partensky F."/>
            <person name="Six C."/>
            <person name="Ratin M."/>
            <person name="Garczarek L."/>
            <person name="Vaulot D."/>
            <person name="Probert I."/>
            <person name="Calteau A."/>
            <person name="Gourvil P."/>
            <person name="Marie D."/>
            <person name="Grebert T."/>
            <person name="Bouchier C."/>
            <person name="Le Panse S."/>
            <person name="Gachenot M."/>
            <person name="Rodriguez F."/>
            <person name="Garrido J.L."/>
        </authorList>
    </citation>
    <scope>NUCLEOTIDE SEQUENCE [LARGE SCALE GENOMIC DNA]</scope>
    <source>
        <strain evidence="1 2">RCC1774</strain>
    </source>
</reference>
<sequence>MPQADFWQTAQPLLESSAVEVLEWSFDMGWGKVGLPTWVPPLLDQFSQQDRLLGHGVSYSLLSAQLDRSHWLACLEAERRQYHYQHISEHFGWLATETFRQSAPLPMPLCPETLQLGRERLQRLAEVAQVPVGLENLAFAFSQQDVREQGIFLEKLLESVDGFLLLDVHNLYCQVCNFQISATELLALYPLHRVREIHISGGSWSKGTGGQIRRDTHDQPVPEAVFELLTLALQQCLNVQFVIFERLGNTLGPASEQSQFRQDFARIQAIVQADREG</sequence>
<comment type="caution">
    <text evidence="1">The sequence shown here is derived from an EMBL/GenBank/DDBJ whole genome shotgun (WGS) entry which is preliminary data.</text>
</comment>
<organism evidence="1 2">
    <name type="scientific">Acaryochloris thomasi RCC1774</name>
    <dbReference type="NCBI Taxonomy" id="1764569"/>
    <lineage>
        <taxon>Bacteria</taxon>
        <taxon>Bacillati</taxon>
        <taxon>Cyanobacteriota</taxon>
        <taxon>Cyanophyceae</taxon>
        <taxon>Acaryochloridales</taxon>
        <taxon>Acaryochloridaceae</taxon>
        <taxon>Acaryochloris</taxon>
        <taxon>Acaryochloris thomasi</taxon>
    </lineage>
</organism>
<keyword evidence="2" id="KW-1185">Reference proteome</keyword>
<evidence type="ECO:0000313" key="1">
    <source>
        <dbReference type="EMBL" id="PZD74685.1"/>
    </source>
</evidence>
<gene>
    <name evidence="1" type="ORF">C1752_00659</name>
</gene>
<dbReference type="PANTHER" id="PTHR42194:SF1">
    <property type="entry name" value="UPF0276 PROTEIN HI_1600"/>
    <property type="match status" value="1"/>
</dbReference>
<evidence type="ECO:0000313" key="2">
    <source>
        <dbReference type="Proteomes" id="UP000248857"/>
    </source>
</evidence>
<name>A0A2W1JUQ4_9CYAN</name>